<sequence>MQLQYPYVEIGASDVLQPEAACTVLLQFSTEGSGIAGVSEQDIVDAVKAHLAQLPNITVNAHRYEVTASPA</sequence>
<keyword evidence="2" id="KW-1185">Reference proteome</keyword>
<proteinExistence type="predicted"/>
<organism evidence="1 2">
    <name type="scientific">Streptomyces qaidamensis</name>
    <dbReference type="NCBI Taxonomy" id="1783515"/>
    <lineage>
        <taxon>Bacteria</taxon>
        <taxon>Bacillati</taxon>
        <taxon>Actinomycetota</taxon>
        <taxon>Actinomycetes</taxon>
        <taxon>Kitasatosporales</taxon>
        <taxon>Streptomycetaceae</taxon>
        <taxon>Streptomyces</taxon>
        <taxon>Streptomyces aurantiacus group</taxon>
    </lineage>
</organism>
<name>A0A143C2G6_9ACTN</name>
<dbReference type="AlphaFoldDB" id="A0A143C2G6"/>
<evidence type="ECO:0000313" key="1">
    <source>
        <dbReference type="EMBL" id="AMW11604.1"/>
    </source>
</evidence>
<dbReference type="RefSeq" id="WP_062927919.1">
    <property type="nucleotide sequence ID" value="NZ_CP015098.1"/>
</dbReference>
<accession>A0A143C2G6</accession>
<reference evidence="2" key="1">
    <citation type="submission" date="2016-04" db="EMBL/GenBank/DDBJ databases">
        <authorList>
            <person name="Zhang B."/>
        </authorList>
    </citation>
    <scope>NUCLEOTIDE SEQUENCE [LARGE SCALE GENOMIC DNA]</scope>
    <source>
        <strain evidence="2">S10</strain>
    </source>
</reference>
<evidence type="ECO:0000313" key="2">
    <source>
        <dbReference type="Proteomes" id="UP000076096"/>
    </source>
</evidence>
<dbReference type="KEGG" id="stsi:A4E84_20165"/>
<dbReference type="STRING" id="1783515.A4E84_20165"/>
<gene>
    <name evidence="1" type="ORF">A4E84_20165</name>
</gene>
<protein>
    <submittedName>
        <fullName evidence="1">Uncharacterized protein</fullName>
    </submittedName>
</protein>
<dbReference type="Proteomes" id="UP000076096">
    <property type="component" value="Chromosome"/>
</dbReference>
<dbReference type="EMBL" id="CP015098">
    <property type="protein sequence ID" value="AMW11604.1"/>
    <property type="molecule type" value="Genomic_DNA"/>
</dbReference>